<feature type="domain" description="Glycosyl transferase family 1" evidence="3">
    <location>
        <begin position="208"/>
        <end position="349"/>
    </location>
</feature>
<dbReference type="EMBL" id="BAABCP010000001">
    <property type="protein sequence ID" value="GAA3927780.1"/>
    <property type="molecule type" value="Genomic_DNA"/>
</dbReference>
<dbReference type="Pfam" id="PF00534">
    <property type="entry name" value="Glycos_transf_1"/>
    <property type="match status" value="1"/>
</dbReference>
<protein>
    <submittedName>
        <fullName evidence="5">Glycosyltransferase family 4 protein</fullName>
    </submittedName>
</protein>
<organism evidence="5 6">
    <name type="scientific">Microbacterium soli</name>
    <dbReference type="NCBI Taxonomy" id="446075"/>
    <lineage>
        <taxon>Bacteria</taxon>
        <taxon>Bacillati</taxon>
        <taxon>Actinomycetota</taxon>
        <taxon>Actinomycetes</taxon>
        <taxon>Micrococcales</taxon>
        <taxon>Microbacteriaceae</taxon>
        <taxon>Microbacterium</taxon>
    </lineage>
</organism>
<keyword evidence="1" id="KW-0328">Glycosyltransferase</keyword>
<evidence type="ECO:0000259" key="3">
    <source>
        <dbReference type="Pfam" id="PF00534"/>
    </source>
</evidence>
<evidence type="ECO:0000256" key="1">
    <source>
        <dbReference type="ARBA" id="ARBA00022676"/>
    </source>
</evidence>
<sequence>MVTTTQLVHRELHAEVRFGQYAHDLETQCSGTADGFPVSPLRVAMVAPPWFELPPEGYGGIEAVVAGLVDQLVERGHHVTLIGAGRHRTRAQRFAPVFAEPPSSLLGDPMPEVQAAAETARVLDGLDVDVVHDHSLAGPLLARGRVTPTLATMHGPVTGPNGDYYATLDRTIDVVAISNAQRRINPRLNWIGTVYNAVDVPSFPFESRKDDYVLWLGRFSPDKGAHLAIDAARAIGRRIVLAAKLNEPEEHSYFDQAIRPRLAPDVEYVGEADSTMKRELFRRAAALAFPIQWEEPFGMVMIEALACGTPVAAIGRGSVPEVIDHGRTGIIVDRIDQFPAALEKAMRLDPADCRRDAEERFDLPVMAAGYERIYRMLAEGSRGLHALDTDERQIA</sequence>
<dbReference type="Proteomes" id="UP001501591">
    <property type="component" value="Unassembled WGS sequence"/>
</dbReference>
<dbReference type="PANTHER" id="PTHR12526">
    <property type="entry name" value="GLYCOSYLTRANSFERASE"/>
    <property type="match status" value="1"/>
</dbReference>
<evidence type="ECO:0000313" key="6">
    <source>
        <dbReference type="Proteomes" id="UP001501591"/>
    </source>
</evidence>
<comment type="caution">
    <text evidence="5">The sequence shown here is derived from an EMBL/GenBank/DDBJ whole genome shotgun (WGS) entry which is preliminary data.</text>
</comment>
<dbReference type="Gene3D" id="3.40.50.2000">
    <property type="entry name" value="Glycogen Phosphorylase B"/>
    <property type="match status" value="2"/>
</dbReference>
<evidence type="ECO:0000259" key="4">
    <source>
        <dbReference type="Pfam" id="PF13439"/>
    </source>
</evidence>
<evidence type="ECO:0000313" key="5">
    <source>
        <dbReference type="EMBL" id="GAA3927780.1"/>
    </source>
</evidence>
<dbReference type="RefSeq" id="WP_344817764.1">
    <property type="nucleotide sequence ID" value="NZ_BAABCP010000001.1"/>
</dbReference>
<evidence type="ECO:0000256" key="2">
    <source>
        <dbReference type="ARBA" id="ARBA00022679"/>
    </source>
</evidence>
<proteinExistence type="predicted"/>
<dbReference type="SUPFAM" id="SSF53756">
    <property type="entry name" value="UDP-Glycosyltransferase/glycogen phosphorylase"/>
    <property type="match status" value="1"/>
</dbReference>
<reference evidence="6" key="1">
    <citation type="journal article" date="2019" name="Int. J. Syst. Evol. Microbiol.">
        <title>The Global Catalogue of Microorganisms (GCM) 10K type strain sequencing project: providing services to taxonomists for standard genome sequencing and annotation.</title>
        <authorList>
            <consortium name="The Broad Institute Genomics Platform"/>
            <consortium name="The Broad Institute Genome Sequencing Center for Infectious Disease"/>
            <person name="Wu L."/>
            <person name="Ma J."/>
        </authorList>
    </citation>
    <scope>NUCLEOTIDE SEQUENCE [LARGE SCALE GENOMIC DNA]</scope>
    <source>
        <strain evidence="6">JCM 17024</strain>
    </source>
</reference>
<dbReference type="PANTHER" id="PTHR12526:SF595">
    <property type="entry name" value="BLL5217 PROTEIN"/>
    <property type="match status" value="1"/>
</dbReference>
<dbReference type="InterPro" id="IPR028098">
    <property type="entry name" value="Glyco_trans_4-like_N"/>
</dbReference>
<gene>
    <name evidence="5" type="ORF">GCM10022383_03450</name>
</gene>
<accession>A0ABP7MPW8</accession>
<keyword evidence="2" id="KW-0808">Transferase</keyword>
<feature type="domain" description="Glycosyltransferase subfamily 4-like N-terminal" evidence="4">
    <location>
        <begin position="58"/>
        <end position="187"/>
    </location>
</feature>
<keyword evidence="6" id="KW-1185">Reference proteome</keyword>
<dbReference type="CDD" id="cd03802">
    <property type="entry name" value="GT4_AviGT4-like"/>
    <property type="match status" value="1"/>
</dbReference>
<name>A0ABP7MPW8_9MICO</name>
<dbReference type="InterPro" id="IPR001296">
    <property type="entry name" value="Glyco_trans_1"/>
</dbReference>
<dbReference type="Pfam" id="PF13439">
    <property type="entry name" value="Glyco_transf_4"/>
    <property type="match status" value="1"/>
</dbReference>